<dbReference type="SUPFAM" id="SSF50129">
    <property type="entry name" value="GroES-like"/>
    <property type="match status" value="1"/>
</dbReference>
<proteinExistence type="predicted"/>
<dbReference type="SMART" id="SM00829">
    <property type="entry name" value="PKS_ER"/>
    <property type="match status" value="1"/>
</dbReference>
<feature type="domain" description="Enoyl reductase (ER)" evidence="2">
    <location>
        <begin position="12"/>
        <end position="322"/>
    </location>
</feature>
<accession>D7C2N0</accession>
<dbReference type="CDD" id="cd08253">
    <property type="entry name" value="zeta_crystallin"/>
    <property type="match status" value="1"/>
</dbReference>
<sequence length="326" mass="33904">MLASWYDAQGPAADVLHVGDLPDPRPGPGEVRVRVAVSGVNPGDTKKRRGWLGSSMPYQRVIPHSDAAGVVDAVGDGVDARRIGQRVWVYGAQSYRPSGTAAQFTVVPDRQAVPLPDHVGDELGASLGIPGITAHRALFADGPVEGRLVLVHGVLGGVGSLAAQLAHWAGATVLGTVRRGSDLGRVDPAVVSHAVALDGDDPAGAIRSYAPEGVHRIIEVSLSANADLDNAVAAPDAVIAAYGTHADRTELPFWPLLFNNITLRLLGSDDFPAEAKRQAARDLTAAAAVGALTVDVGDRYPLPAIAQAHERVDSGARGRVLVTIPH</sequence>
<dbReference type="HOGENOM" id="CLU_026673_3_1_11"/>
<dbReference type="InterPro" id="IPR011032">
    <property type="entry name" value="GroES-like_sf"/>
</dbReference>
<dbReference type="SUPFAM" id="SSF51735">
    <property type="entry name" value="NAD(P)-binding Rossmann-fold domains"/>
    <property type="match status" value="1"/>
</dbReference>
<evidence type="ECO:0000313" key="3">
    <source>
        <dbReference type="EMBL" id="ADI05913.1"/>
    </source>
</evidence>
<dbReference type="STRING" id="749414.SBI_02792"/>
<dbReference type="Pfam" id="PF08240">
    <property type="entry name" value="ADH_N"/>
    <property type="match status" value="1"/>
</dbReference>
<evidence type="ECO:0000313" key="4">
    <source>
        <dbReference type="Proteomes" id="UP000000377"/>
    </source>
</evidence>
<dbReference type="RefSeq" id="WP_014175390.1">
    <property type="nucleotide sequence ID" value="NC_016582.1"/>
</dbReference>
<dbReference type="Proteomes" id="UP000000377">
    <property type="component" value="Chromosome"/>
</dbReference>
<keyword evidence="4" id="KW-1185">Reference proteome</keyword>
<name>D7C2N0_STRBB</name>
<dbReference type="InterPro" id="IPR013149">
    <property type="entry name" value="ADH-like_C"/>
</dbReference>
<protein>
    <submittedName>
        <fullName evidence="3">Zinc-binding dehydrogenase family oxidoreductase</fullName>
    </submittedName>
</protein>
<dbReference type="EMBL" id="CP002047">
    <property type="protein sequence ID" value="ADI05913.1"/>
    <property type="molecule type" value="Genomic_DNA"/>
</dbReference>
<organism evidence="3 4">
    <name type="scientific">Streptomyces bingchenggensis (strain BCW-1)</name>
    <dbReference type="NCBI Taxonomy" id="749414"/>
    <lineage>
        <taxon>Bacteria</taxon>
        <taxon>Bacillati</taxon>
        <taxon>Actinomycetota</taxon>
        <taxon>Actinomycetes</taxon>
        <taxon>Kitasatosporales</taxon>
        <taxon>Streptomycetaceae</taxon>
        <taxon>Streptomyces</taxon>
    </lineage>
</organism>
<dbReference type="InterPro" id="IPR013154">
    <property type="entry name" value="ADH-like_N"/>
</dbReference>
<dbReference type="Gene3D" id="3.90.180.10">
    <property type="entry name" value="Medium-chain alcohol dehydrogenases, catalytic domain"/>
    <property type="match status" value="1"/>
</dbReference>
<dbReference type="PANTHER" id="PTHR44154">
    <property type="entry name" value="QUINONE OXIDOREDUCTASE"/>
    <property type="match status" value="1"/>
</dbReference>
<dbReference type="InterPro" id="IPR020843">
    <property type="entry name" value="ER"/>
</dbReference>
<dbReference type="InterPro" id="IPR051603">
    <property type="entry name" value="Zinc-ADH_QOR/CCCR"/>
</dbReference>
<dbReference type="PATRIC" id="fig|749414.3.peg.2887"/>
<reference evidence="3 4" key="1">
    <citation type="journal article" date="2010" name="J. Bacteriol.">
        <title>Genome sequence of the milbemycin-producing bacterium Streptomyces bingchenggensis.</title>
        <authorList>
            <person name="Wang X.J."/>
            <person name="Yan Y.J."/>
            <person name="Zhang B."/>
            <person name="An J."/>
            <person name="Wang J.J."/>
            <person name="Tian J."/>
            <person name="Jiang L."/>
            <person name="Chen Y.H."/>
            <person name="Huang S.X."/>
            <person name="Yin M."/>
            <person name="Zhang J."/>
            <person name="Gao A.L."/>
            <person name="Liu C.X."/>
            <person name="Zhu Z.X."/>
            <person name="Xiang W.S."/>
        </authorList>
    </citation>
    <scope>NUCLEOTIDE SEQUENCE [LARGE SCALE GENOMIC DNA]</scope>
    <source>
        <strain evidence="3 4">BCW-1</strain>
    </source>
</reference>
<dbReference type="InterPro" id="IPR036291">
    <property type="entry name" value="NAD(P)-bd_dom_sf"/>
</dbReference>
<gene>
    <name evidence="3" type="ordered locus">SBI_02792</name>
</gene>
<dbReference type="AlphaFoldDB" id="D7C2N0"/>
<dbReference type="KEGG" id="sbh:SBI_02792"/>
<dbReference type="Gene3D" id="3.40.50.720">
    <property type="entry name" value="NAD(P)-binding Rossmann-like Domain"/>
    <property type="match status" value="1"/>
</dbReference>
<keyword evidence="1" id="KW-0521">NADP</keyword>
<evidence type="ECO:0000259" key="2">
    <source>
        <dbReference type="SMART" id="SM00829"/>
    </source>
</evidence>
<dbReference type="GO" id="GO:0016491">
    <property type="term" value="F:oxidoreductase activity"/>
    <property type="evidence" value="ECO:0007669"/>
    <property type="project" value="InterPro"/>
</dbReference>
<evidence type="ECO:0000256" key="1">
    <source>
        <dbReference type="ARBA" id="ARBA00022857"/>
    </source>
</evidence>
<dbReference type="eggNOG" id="COG0604">
    <property type="taxonomic scope" value="Bacteria"/>
</dbReference>
<dbReference type="PANTHER" id="PTHR44154:SF1">
    <property type="entry name" value="QUINONE OXIDOREDUCTASE"/>
    <property type="match status" value="1"/>
</dbReference>
<dbReference type="Pfam" id="PF00107">
    <property type="entry name" value="ADH_zinc_N"/>
    <property type="match status" value="1"/>
</dbReference>